<dbReference type="VEuPathDB" id="VectorBase:GAUT035547"/>
<evidence type="ECO:0000313" key="3">
    <source>
        <dbReference type="Proteomes" id="UP000078200"/>
    </source>
</evidence>
<feature type="region of interest" description="Disordered" evidence="1">
    <location>
        <begin position="39"/>
        <end position="59"/>
    </location>
</feature>
<dbReference type="Proteomes" id="UP000078200">
    <property type="component" value="Unassembled WGS sequence"/>
</dbReference>
<reference evidence="2" key="1">
    <citation type="submission" date="2020-05" db="UniProtKB">
        <authorList>
            <consortium name="EnsemblMetazoa"/>
        </authorList>
    </citation>
    <scope>IDENTIFICATION</scope>
    <source>
        <strain evidence="2">TTRI</strain>
    </source>
</reference>
<evidence type="ECO:0000256" key="1">
    <source>
        <dbReference type="SAM" id="MobiDB-lite"/>
    </source>
</evidence>
<dbReference type="EnsemblMetazoa" id="GAUT035547-RA">
    <property type="protein sequence ID" value="GAUT035547-PA"/>
    <property type="gene ID" value="GAUT035547"/>
</dbReference>
<sequence>MNEFRSKWKCCPECYKCNDKLIMPPSYCDCYIKTQINHNHDGDDDDDDDDDNDDDNINLRRQTDKNTALKFLISTERDPLTVTVINGLVEGDPLTVTVINGLVERDPLTVTVINGLVARDPLTVTVINVGENSFRPSMPATSGFCEAVDSSTLHIMDAKMMHLKLVMARLIA</sequence>
<proteinExistence type="predicted"/>
<organism evidence="2 3">
    <name type="scientific">Glossina austeni</name>
    <name type="common">Savannah tsetse fly</name>
    <dbReference type="NCBI Taxonomy" id="7395"/>
    <lineage>
        <taxon>Eukaryota</taxon>
        <taxon>Metazoa</taxon>
        <taxon>Ecdysozoa</taxon>
        <taxon>Arthropoda</taxon>
        <taxon>Hexapoda</taxon>
        <taxon>Insecta</taxon>
        <taxon>Pterygota</taxon>
        <taxon>Neoptera</taxon>
        <taxon>Endopterygota</taxon>
        <taxon>Diptera</taxon>
        <taxon>Brachycera</taxon>
        <taxon>Muscomorpha</taxon>
        <taxon>Hippoboscoidea</taxon>
        <taxon>Glossinidae</taxon>
        <taxon>Glossina</taxon>
    </lineage>
</organism>
<dbReference type="AlphaFoldDB" id="A0A1A9VFF3"/>
<evidence type="ECO:0000313" key="2">
    <source>
        <dbReference type="EnsemblMetazoa" id="GAUT035547-PA"/>
    </source>
</evidence>
<name>A0A1A9VFF3_GLOAU</name>
<feature type="compositionally biased region" description="Acidic residues" evidence="1">
    <location>
        <begin position="42"/>
        <end position="56"/>
    </location>
</feature>
<protein>
    <submittedName>
        <fullName evidence="2">Uncharacterized protein</fullName>
    </submittedName>
</protein>
<accession>A0A1A9VFF3</accession>
<keyword evidence="3" id="KW-1185">Reference proteome</keyword>